<dbReference type="GO" id="GO:0009253">
    <property type="term" value="P:peptidoglycan catabolic process"/>
    <property type="evidence" value="ECO:0007669"/>
    <property type="project" value="InterPro"/>
</dbReference>
<gene>
    <name evidence="2" type="primary">lytC_2</name>
    <name evidence="2" type="ORF">NCTC503_02168</name>
</gene>
<feature type="domain" description="MurNAc-LAA" evidence="1">
    <location>
        <begin position="66"/>
        <end position="172"/>
    </location>
</feature>
<dbReference type="KEGG" id="hhw:NCTC503_02168"/>
<dbReference type="SUPFAM" id="SSF47090">
    <property type="entry name" value="PGBD-like"/>
    <property type="match status" value="1"/>
</dbReference>
<dbReference type="OrthoDB" id="5344211at2"/>
<dbReference type="Gene3D" id="1.10.101.10">
    <property type="entry name" value="PGBD-like superfamily/PGBD"/>
    <property type="match status" value="1"/>
</dbReference>
<dbReference type="PANTHER" id="PTHR30032">
    <property type="entry name" value="N-ACETYLMURAMOYL-L-ALANINE AMIDASE-RELATED"/>
    <property type="match status" value="1"/>
</dbReference>
<dbReference type="PANTHER" id="PTHR30032:SF1">
    <property type="entry name" value="N-ACETYLMURAMOYL-L-ALANINE AMIDASE LYTC"/>
    <property type="match status" value="1"/>
</dbReference>
<dbReference type="Pfam" id="PF01471">
    <property type="entry name" value="PG_binding_1"/>
    <property type="match status" value="1"/>
</dbReference>
<dbReference type="EMBL" id="LR590481">
    <property type="protein sequence ID" value="VTQ93722.1"/>
    <property type="molecule type" value="Genomic_DNA"/>
</dbReference>
<dbReference type="EC" id="3.5.1.28" evidence="2"/>
<evidence type="ECO:0000259" key="1">
    <source>
        <dbReference type="SMART" id="SM00646"/>
    </source>
</evidence>
<dbReference type="InterPro" id="IPR002477">
    <property type="entry name" value="Peptidoglycan-bd-like"/>
</dbReference>
<keyword evidence="3" id="KW-1185">Reference proteome</keyword>
<dbReference type="InterPro" id="IPR002508">
    <property type="entry name" value="MurNAc-LAA_cat"/>
</dbReference>
<dbReference type="Pfam" id="PF01520">
    <property type="entry name" value="Amidase_3"/>
    <property type="match status" value="1"/>
</dbReference>
<evidence type="ECO:0000313" key="2">
    <source>
        <dbReference type="EMBL" id="VTQ93722.1"/>
    </source>
</evidence>
<reference evidence="2 3" key="1">
    <citation type="submission" date="2019-05" db="EMBL/GenBank/DDBJ databases">
        <authorList>
            <consortium name="Pathogen Informatics"/>
        </authorList>
    </citation>
    <scope>NUCLEOTIDE SEQUENCE [LARGE SCALE GENOMIC DNA]</scope>
    <source>
        <strain evidence="2 3">NCTC503</strain>
    </source>
</reference>
<sequence>MKIAVDTGHTLTGSDTGAQGNGLREEVLTREVGKYLIPKLRALGHTVIECALDNASTLVQSLSHRYSTANNNDVDLFISIHFNCFNSCAYGTEIYTWKGKETYRSDAVLKNLVSLGFSNRGIKDGSKLAVIKNTKAESMLIEVCFIDSSTDIAIYKSHGPEKIADAIVKGLVGESASTEAQKPVESTSQIGSKKTWEINIQGDVVRSLQEELNKQFGAGIKVDGYAGDNTVNKLITVRQGARGNISKVVQELLIRKGYSVGSYGADGVFGQGTYNAILQLQKKNGLSQDGIVGKNTWKVLLKK</sequence>
<dbReference type="InterPro" id="IPR036365">
    <property type="entry name" value="PGBD-like_sf"/>
</dbReference>
<dbReference type="RefSeq" id="WP_138210728.1">
    <property type="nucleotide sequence ID" value="NZ_CBCRUQ010000024.1"/>
</dbReference>
<dbReference type="Proteomes" id="UP000308489">
    <property type="component" value="Chromosome 1"/>
</dbReference>
<protein>
    <submittedName>
        <fullName evidence="2">Peptidoglycan-binding domain 1</fullName>
        <ecNumber evidence="2">3.5.1.28</ecNumber>
    </submittedName>
</protein>
<dbReference type="GO" id="GO:0008745">
    <property type="term" value="F:N-acetylmuramoyl-L-alanine amidase activity"/>
    <property type="evidence" value="ECO:0007669"/>
    <property type="project" value="UniProtKB-EC"/>
</dbReference>
<dbReference type="SUPFAM" id="SSF53187">
    <property type="entry name" value="Zn-dependent exopeptidases"/>
    <property type="match status" value="1"/>
</dbReference>
<name>A0A4U9RND2_HATHI</name>
<proteinExistence type="predicted"/>
<dbReference type="AlphaFoldDB" id="A0A4U9RND2"/>
<dbReference type="CDD" id="cd02696">
    <property type="entry name" value="MurNAc-LAA"/>
    <property type="match status" value="1"/>
</dbReference>
<dbReference type="SMART" id="SM00646">
    <property type="entry name" value="Ami_3"/>
    <property type="match status" value="1"/>
</dbReference>
<dbReference type="Gene3D" id="3.40.630.40">
    <property type="entry name" value="Zn-dependent exopeptidases"/>
    <property type="match status" value="1"/>
</dbReference>
<dbReference type="InterPro" id="IPR036366">
    <property type="entry name" value="PGBDSf"/>
</dbReference>
<accession>A0A4U9RND2</accession>
<keyword evidence="2" id="KW-0378">Hydrolase</keyword>
<evidence type="ECO:0000313" key="3">
    <source>
        <dbReference type="Proteomes" id="UP000308489"/>
    </source>
</evidence>
<dbReference type="InterPro" id="IPR051922">
    <property type="entry name" value="Bact_Sporulation_Assoc"/>
</dbReference>
<organism evidence="2 3">
    <name type="scientific">Hathewaya histolytica</name>
    <name type="common">Clostridium histolyticum</name>
    <dbReference type="NCBI Taxonomy" id="1498"/>
    <lineage>
        <taxon>Bacteria</taxon>
        <taxon>Bacillati</taxon>
        <taxon>Bacillota</taxon>
        <taxon>Clostridia</taxon>
        <taxon>Eubacteriales</taxon>
        <taxon>Clostridiaceae</taxon>
        <taxon>Hathewaya</taxon>
    </lineage>
</organism>